<protein>
    <submittedName>
        <fullName evidence="1">Jg18747 protein</fullName>
    </submittedName>
</protein>
<keyword evidence="2" id="KW-1185">Reference proteome</keyword>
<name>A0A8S4QZE1_9NEOP</name>
<sequence length="37" mass="4278">MSCWETGRYHWAAIERRGRGGRLSCLRYSSSDPTSIM</sequence>
<dbReference type="AlphaFoldDB" id="A0A8S4QZE1"/>
<comment type="caution">
    <text evidence="1">The sequence shown here is derived from an EMBL/GenBank/DDBJ whole genome shotgun (WGS) entry which is preliminary data.</text>
</comment>
<reference evidence="1" key="1">
    <citation type="submission" date="2022-03" db="EMBL/GenBank/DDBJ databases">
        <authorList>
            <person name="Lindestad O."/>
        </authorList>
    </citation>
    <scope>NUCLEOTIDE SEQUENCE</scope>
</reference>
<proteinExistence type="predicted"/>
<accession>A0A8S4QZE1</accession>
<evidence type="ECO:0000313" key="1">
    <source>
        <dbReference type="EMBL" id="CAH2220278.1"/>
    </source>
</evidence>
<dbReference type="EMBL" id="CAKXAJ010020062">
    <property type="protein sequence ID" value="CAH2220278.1"/>
    <property type="molecule type" value="Genomic_DNA"/>
</dbReference>
<gene>
    <name evidence="1" type="primary">jg18747</name>
    <name evidence="1" type="ORF">PAEG_LOCUS6567</name>
</gene>
<feature type="non-terminal residue" evidence="1">
    <location>
        <position position="1"/>
    </location>
</feature>
<dbReference type="Proteomes" id="UP000838756">
    <property type="component" value="Unassembled WGS sequence"/>
</dbReference>
<evidence type="ECO:0000313" key="2">
    <source>
        <dbReference type="Proteomes" id="UP000838756"/>
    </source>
</evidence>
<organism evidence="1 2">
    <name type="scientific">Pararge aegeria aegeria</name>
    <dbReference type="NCBI Taxonomy" id="348720"/>
    <lineage>
        <taxon>Eukaryota</taxon>
        <taxon>Metazoa</taxon>
        <taxon>Ecdysozoa</taxon>
        <taxon>Arthropoda</taxon>
        <taxon>Hexapoda</taxon>
        <taxon>Insecta</taxon>
        <taxon>Pterygota</taxon>
        <taxon>Neoptera</taxon>
        <taxon>Endopterygota</taxon>
        <taxon>Lepidoptera</taxon>
        <taxon>Glossata</taxon>
        <taxon>Ditrysia</taxon>
        <taxon>Papilionoidea</taxon>
        <taxon>Nymphalidae</taxon>
        <taxon>Satyrinae</taxon>
        <taxon>Satyrini</taxon>
        <taxon>Parargina</taxon>
        <taxon>Pararge</taxon>
    </lineage>
</organism>